<evidence type="ECO:0000313" key="3">
    <source>
        <dbReference type="Proteomes" id="UP000031967"/>
    </source>
</evidence>
<keyword evidence="1" id="KW-0812">Transmembrane</keyword>
<accession>A0ABR5AIR3</accession>
<proteinExistence type="predicted"/>
<comment type="caution">
    <text evidence="2">The sequence shown here is derived from an EMBL/GenBank/DDBJ whole genome shotgun (WGS) entry which is preliminary data.</text>
</comment>
<sequence>MTWLLYTLVFVIMGIAVVGTILVGVSQANREGNPSYFKKTKANITRLTLFYILCFGAAVIALIAYIVHYVWTK</sequence>
<evidence type="ECO:0008006" key="4">
    <source>
        <dbReference type="Google" id="ProtNLM"/>
    </source>
</evidence>
<keyword evidence="3" id="KW-1185">Reference proteome</keyword>
<evidence type="ECO:0000256" key="1">
    <source>
        <dbReference type="SAM" id="Phobius"/>
    </source>
</evidence>
<dbReference type="RefSeq" id="WP_041047591.1">
    <property type="nucleotide sequence ID" value="NZ_JXAK01000015.1"/>
</dbReference>
<keyword evidence="1" id="KW-0472">Membrane</keyword>
<name>A0ABR5AIR3_9BACL</name>
<protein>
    <recommendedName>
        <fullName evidence="4">Protein-export membrane protein SecG</fullName>
    </recommendedName>
</protein>
<feature type="transmembrane region" description="Helical" evidence="1">
    <location>
        <begin position="47"/>
        <end position="71"/>
    </location>
</feature>
<keyword evidence="1" id="KW-1133">Transmembrane helix</keyword>
<feature type="transmembrane region" description="Helical" evidence="1">
    <location>
        <begin position="6"/>
        <end position="26"/>
    </location>
</feature>
<evidence type="ECO:0000313" key="2">
    <source>
        <dbReference type="EMBL" id="KIL40921.1"/>
    </source>
</evidence>
<organism evidence="2 3">
    <name type="scientific">Gordoniibacillus kamchatkensis</name>
    <dbReference type="NCBI Taxonomy" id="1590651"/>
    <lineage>
        <taxon>Bacteria</taxon>
        <taxon>Bacillati</taxon>
        <taxon>Bacillota</taxon>
        <taxon>Bacilli</taxon>
        <taxon>Bacillales</taxon>
        <taxon>Paenibacillaceae</taxon>
        <taxon>Gordoniibacillus</taxon>
    </lineage>
</organism>
<dbReference type="EMBL" id="JXAK01000015">
    <property type="protein sequence ID" value="KIL40921.1"/>
    <property type="molecule type" value="Genomic_DNA"/>
</dbReference>
<gene>
    <name evidence="2" type="ORF">SD70_10910</name>
</gene>
<dbReference type="Proteomes" id="UP000031967">
    <property type="component" value="Unassembled WGS sequence"/>
</dbReference>
<reference evidence="2 3" key="1">
    <citation type="submission" date="2014-12" db="EMBL/GenBank/DDBJ databases">
        <title>Draft genome sequence of Paenibacillus kamchatkensis strain B-2647.</title>
        <authorList>
            <person name="Karlyshev A.V."/>
            <person name="Kudryashova E.B."/>
        </authorList>
    </citation>
    <scope>NUCLEOTIDE SEQUENCE [LARGE SCALE GENOMIC DNA]</scope>
    <source>
        <strain evidence="2 3">VKM B-2647</strain>
    </source>
</reference>